<gene>
    <name evidence="1" type="ORF">SAMN02910350_02705</name>
</gene>
<proteinExistence type="predicted"/>
<dbReference type="Proteomes" id="UP000199428">
    <property type="component" value="Unassembled WGS sequence"/>
</dbReference>
<evidence type="ECO:0000313" key="1">
    <source>
        <dbReference type="EMBL" id="SCZ81236.1"/>
    </source>
</evidence>
<protein>
    <submittedName>
        <fullName evidence="1">Uncharacterized protein</fullName>
    </submittedName>
</protein>
<sequence>MLEGTVNSHCLTFSNYPHEQIEVHEIAWNEYKDAWIARWTTDFDCPNKTQYWYCIKDTPFDIKSLKAKRRYEIKKGKKNFYTKIISPCEYKKELYEVYEASLEGYKNNPQPVSYNEFINTIETWQSIDECFLFGCFFYEDDSLCAYADVYNRKPYLPISSLKSKPAMEKYGVNFSLVCGIVEFFENELKCGSYLCDGGRVVYHETNFQEFLYKYFGFRKAYCNLHIEYRKPIRIIVRILFPFRFVLGKINKLAKTVFTLEAWKRGMER</sequence>
<organism evidence="1 2">
    <name type="scientific">Pseudobutyrivibrio xylanivorans</name>
    <dbReference type="NCBI Taxonomy" id="185007"/>
    <lineage>
        <taxon>Bacteria</taxon>
        <taxon>Bacillati</taxon>
        <taxon>Bacillota</taxon>
        <taxon>Clostridia</taxon>
        <taxon>Lachnospirales</taxon>
        <taxon>Lachnospiraceae</taxon>
        <taxon>Pseudobutyrivibrio</taxon>
    </lineage>
</organism>
<dbReference type="RefSeq" id="WP_090164092.1">
    <property type="nucleotide sequence ID" value="NZ_FMWK01000019.1"/>
</dbReference>
<evidence type="ECO:0000313" key="2">
    <source>
        <dbReference type="Proteomes" id="UP000199428"/>
    </source>
</evidence>
<dbReference type="AlphaFoldDB" id="A0A1G5S4I8"/>
<dbReference type="EMBL" id="FMWK01000019">
    <property type="protein sequence ID" value="SCZ81236.1"/>
    <property type="molecule type" value="Genomic_DNA"/>
</dbReference>
<name>A0A1G5S4I8_PSEXY</name>
<reference evidence="1 2" key="1">
    <citation type="submission" date="2016-10" db="EMBL/GenBank/DDBJ databases">
        <authorList>
            <person name="de Groot N.N."/>
        </authorList>
    </citation>
    <scope>NUCLEOTIDE SEQUENCE [LARGE SCALE GENOMIC DNA]</scope>
    <source>
        <strain evidence="1 2">DSM 10317</strain>
    </source>
</reference>
<accession>A0A1G5S4I8</accession>